<protein>
    <submittedName>
        <fullName evidence="1">Uncharacterized protein</fullName>
    </submittedName>
</protein>
<accession>A0A7Y4GZH6</accession>
<dbReference type="RefSeq" id="WP_171580721.1">
    <property type="nucleotide sequence ID" value="NZ_JAAVLW010000001.1"/>
</dbReference>
<dbReference type="AlphaFoldDB" id="A0A7Y4GZH6"/>
<dbReference type="Proteomes" id="UP000528734">
    <property type="component" value="Unassembled WGS sequence"/>
</dbReference>
<dbReference type="EMBL" id="JAAVLW010000001">
    <property type="protein sequence ID" value="NOJ44830.1"/>
    <property type="molecule type" value="Genomic_DNA"/>
</dbReference>
<organism evidence="1 2">
    <name type="scientific">Bradyrhizobium archetypum</name>
    <dbReference type="NCBI Taxonomy" id="2721160"/>
    <lineage>
        <taxon>Bacteria</taxon>
        <taxon>Pseudomonadati</taxon>
        <taxon>Pseudomonadota</taxon>
        <taxon>Alphaproteobacteria</taxon>
        <taxon>Hyphomicrobiales</taxon>
        <taxon>Nitrobacteraceae</taxon>
        <taxon>Bradyrhizobium</taxon>
    </lineage>
</organism>
<name>A0A7Y4GZH6_9BRAD</name>
<proteinExistence type="predicted"/>
<sequence>MSEKGDDAAAIEELLQLLIDILSSATRLPRGPESDAALLQIGELQKSVGVVLLKRFYDKA</sequence>
<comment type="caution">
    <text evidence="1">The sequence shown here is derived from an EMBL/GenBank/DDBJ whole genome shotgun (WGS) entry which is preliminary data.</text>
</comment>
<keyword evidence="2" id="KW-1185">Reference proteome</keyword>
<reference evidence="1 2" key="1">
    <citation type="submission" date="2020-03" db="EMBL/GenBank/DDBJ databases">
        <title>Bradyrhizobium diversity isolated from nodules of Muelleranthus trifoliolatus.</title>
        <authorList>
            <person name="Klepa M."/>
            <person name="Helene L."/>
            <person name="Hungria M."/>
        </authorList>
    </citation>
    <scope>NUCLEOTIDE SEQUENCE [LARGE SCALE GENOMIC DNA]</scope>
    <source>
        <strain evidence="1 2">WSM 1744</strain>
    </source>
</reference>
<gene>
    <name evidence="1" type="ORF">HCN50_00980</name>
</gene>
<evidence type="ECO:0000313" key="1">
    <source>
        <dbReference type="EMBL" id="NOJ44830.1"/>
    </source>
</evidence>
<evidence type="ECO:0000313" key="2">
    <source>
        <dbReference type="Proteomes" id="UP000528734"/>
    </source>
</evidence>